<dbReference type="Proteomes" id="UP001595741">
    <property type="component" value="Unassembled WGS sequence"/>
</dbReference>
<reference evidence="3" key="1">
    <citation type="journal article" date="2019" name="Int. J. Syst. Evol. Microbiol.">
        <title>The Global Catalogue of Microorganisms (GCM) 10K type strain sequencing project: providing services to taxonomists for standard genome sequencing and annotation.</title>
        <authorList>
            <consortium name="The Broad Institute Genomics Platform"/>
            <consortium name="The Broad Institute Genome Sequencing Center for Infectious Disease"/>
            <person name="Wu L."/>
            <person name="Ma J."/>
        </authorList>
    </citation>
    <scope>NUCLEOTIDE SEQUENCE [LARGE SCALE GENOMIC DNA]</scope>
    <source>
        <strain evidence="3">KCTC 42742</strain>
    </source>
</reference>
<dbReference type="Gene3D" id="3.40.390.10">
    <property type="entry name" value="Collagenase (Catalytic Domain)"/>
    <property type="match status" value="1"/>
</dbReference>
<gene>
    <name evidence="2" type="ORF">ACFOLG_12190</name>
</gene>
<comment type="caution">
    <text evidence="2">The sequence shown here is derived from an EMBL/GenBank/DDBJ whole genome shotgun (WGS) entry which is preliminary data.</text>
</comment>
<feature type="signal peptide" evidence="1">
    <location>
        <begin position="1"/>
        <end position="30"/>
    </location>
</feature>
<keyword evidence="3" id="KW-1185">Reference proteome</keyword>
<keyword evidence="1" id="KW-0732">Signal</keyword>
<protein>
    <submittedName>
        <fullName evidence="2">Uncharacterized protein</fullName>
    </submittedName>
</protein>
<evidence type="ECO:0000313" key="2">
    <source>
        <dbReference type="EMBL" id="MFC3532939.1"/>
    </source>
</evidence>
<feature type="chain" id="PRO_5045061958" evidence="1">
    <location>
        <begin position="31"/>
        <end position="290"/>
    </location>
</feature>
<dbReference type="InterPro" id="IPR024079">
    <property type="entry name" value="MetalloPept_cat_dom_sf"/>
</dbReference>
<proteinExistence type="predicted"/>
<name>A0ABV7RF86_9NEIS</name>
<dbReference type="SUPFAM" id="SSF55486">
    <property type="entry name" value="Metalloproteases ('zincins'), catalytic domain"/>
    <property type="match status" value="1"/>
</dbReference>
<accession>A0ABV7RF86</accession>
<evidence type="ECO:0000313" key="3">
    <source>
        <dbReference type="Proteomes" id="UP001595741"/>
    </source>
</evidence>
<evidence type="ECO:0000256" key="1">
    <source>
        <dbReference type="SAM" id="SignalP"/>
    </source>
</evidence>
<dbReference type="EMBL" id="JBHRXN010000031">
    <property type="protein sequence ID" value="MFC3532939.1"/>
    <property type="molecule type" value="Genomic_DNA"/>
</dbReference>
<organism evidence="2 3">
    <name type="scientific">Vogesella facilis</name>
    <dbReference type="NCBI Taxonomy" id="1655232"/>
    <lineage>
        <taxon>Bacteria</taxon>
        <taxon>Pseudomonadati</taxon>
        <taxon>Pseudomonadota</taxon>
        <taxon>Betaproteobacteria</taxon>
        <taxon>Neisseriales</taxon>
        <taxon>Chromobacteriaceae</taxon>
        <taxon>Vogesella</taxon>
    </lineage>
</organism>
<dbReference type="RefSeq" id="WP_386092143.1">
    <property type="nucleotide sequence ID" value="NZ_JBHRXN010000031.1"/>
</dbReference>
<sequence length="290" mass="31635">MNHSGNRHWRRGLLALLLSMLAGHSWASHAWGTYHWARTANPFALQVGNNMTADWTTHLQLSVQDWNNPIGFGASSTPLKVMLVAGRSSKRTCSMVAGTTQVCNGKYGFNGWLGLASINISGGSHITQGTAKMNDSYFNLQSYNTPNEKRHVVCQEVAHTFGLDHQSVDGGSLNTCMDYFSNTGANAGSTLSTTPNAHDFEQLTLIYTHLDTVTTLAAGAGSASAADIDIGDDPRSWGVLVRQSANGRSSVYERENRNGSKTVTHVYWTQEAAQRCRSCDHRFETHDAQP</sequence>